<dbReference type="EMBL" id="KZ847269">
    <property type="protein sequence ID" value="KRG88516.1"/>
    <property type="molecule type" value="Genomic_DNA"/>
</dbReference>
<dbReference type="InParanoid" id="A0A0R0EEV4"/>
<keyword evidence="1" id="KW-0732">Signal</keyword>
<dbReference type="AlphaFoldDB" id="A0A0R0EEV4"/>
<accession>A0A0R0EEV4</accession>
<organism evidence="3">
    <name type="scientific">Glycine max</name>
    <name type="common">Soybean</name>
    <name type="synonym">Glycine hispida</name>
    <dbReference type="NCBI Taxonomy" id="3847"/>
    <lineage>
        <taxon>Eukaryota</taxon>
        <taxon>Viridiplantae</taxon>
        <taxon>Streptophyta</taxon>
        <taxon>Embryophyta</taxon>
        <taxon>Tracheophyta</taxon>
        <taxon>Spermatophyta</taxon>
        <taxon>Magnoliopsida</taxon>
        <taxon>eudicotyledons</taxon>
        <taxon>Gunneridae</taxon>
        <taxon>Pentapetalae</taxon>
        <taxon>rosids</taxon>
        <taxon>fabids</taxon>
        <taxon>Fabales</taxon>
        <taxon>Fabaceae</taxon>
        <taxon>Papilionoideae</taxon>
        <taxon>50 kb inversion clade</taxon>
        <taxon>NPAAA clade</taxon>
        <taxon>indigoferoid/millettioid clade</taxon>
        <taxon>Phaseoleae</taxon>
        <taxon>Glycine</taxon>
        <taxon>Glycine subgen. Soja</taxon>
    </lineage>
</organism>
<protein>
    <submittedName>
        <fullName evidence="2 3">Uncharacterized protein</fullName>
    </submittedName>
</protein>
<gene>
    <name evidence="2" type="ORF">GLYMA_U022300</name>
</gene>
<evidence type="ECO:0000313" key="2">
    <source>
        <dbReference type="EMBL" id="KRG88516.1"/>
    </source>
</evidence>
<sequence length="111" mass="12623">MKAWWFILLHPIDIQAFICISCHHWTDKHLADLTVPPKHMSLPSILPIVSSLLLHLWCCHLMLWISLAADLNILLLNHPVVVRFGGCLSKMGCKLSLHLGTNERQQLDGSR</sequence>
<feature type="chain" id="PRO_5014520755" evidence="1">
    <location>
        <begin position="17"/>
        <end position="111"/>
    </location>
</feature>
<reference evidence="3" key="2">
    <citation type="submission" date="2018-02" db="UniProtKB">
        <authorList>
            <consortium name="EnsemblPlants"/>
        </authorList>
    </citation>
    <scope>IDENTIFICATION</scope>
    <source>
        <strain evidence="3">Williams 82</strain>
    </source>
</reference>
<keyword evidence="4" id="KW-1185">Reference proteome</keyword>
<proteinExistence type="predicted"/>
<feature type="signal peptide" evidence="1">
    <location>
        <begin position="1"/>
        <end position="16"/>
    </location>
</feature>
<reference evidence="2" key="3">
    <citation type="submission" date="2018-07" db="EMBL/GenBank/DDBJ databases">
        <title>WGS assembly of Glycine max.</title>
        <authorList>
            <person name="Schmutz J."/>
            <person name="Cannon S."/>
            <person name="Schlueter J."/>
            <person name="Ma J."/>
            <person name="Mitros T."/>
            <person name="Nelson W."/>
            <person name="Hyten D."/>
            <person name="Song Q."/>
            <person name="Thelen J."/>
            <person name="Cheng J."/>
            <person name="Xu D."/>
            <person name="Hellsten U."/>
            <person name="May G."/>
            <person name="Yu Y."/>
            <person name="Sakurai T."/>
            <person name="Umezawa T."/>
            <person name="Bhattacharyya M."/>
            <person name="Sandhu D."/>
            <person name="Valliyodan B."/>
            <person name="Lindquist E."/>
            <person name="Peto M."/>
            <person name="Grant D."/>
            <person name="Shu S."/>
            <person name="Goodstein D."/>
            <person name="Barry K."/>
            <person name="Futrell-Griggs M."/>
            <person name="Abernathy B."/>
            <person name="Du J."/>
            <person name="Tian Z."/>
            <person name="Zhu L."/>
            <person name="Gill N."/>
            <person name="Joshi T."/>
            <person name="Libault M."/>
            <person name="Sethuraman A."/>
            <person name="Zhang X."/>
            <person name="Shinozaki K."/>
            <person name="Nguyen H."/>
            <person name="Wing R."/>
            <person name="Cregan P."/>
            <person name="Specht J."/>
            <person name="Grimwood J."/>
            <person name="Rokhsar D."/>
            <person name="Stacey G."/>
            <person name="Shoemaker R."/>
            <person name="Jackson S."/>
        </authorList>
    </citation>
    <scope>NUCLEOTIDE SEQUENCE</scope>
    <source>
        <tissue evidence="2">Callus</tissue>
    </source>
</reference>
<name>A0A0R0EEV4_SOYBN</name>
<evidence type="ECO:0000313" key="4">
    <source>
        <dbReference type="Proteomes" id="UP000008827"/>
    </source>
</evidence>
<reference evidence="2" key="1">
    <citation type="journal article" date="2010" name="Nature">
        <title>Genome sequence of the palaeopolyploid soybean.</title>
        <authorList>
            <person name="Schmutz J."/>
            <person name="Cannon S.B."/>
            <person name="Schlueter J."/>
            <person name="Ma J."/>
            <person name="Mitros T."/>
            <person name="Nelson W."/>
            <person name="Hyten D.L."/>
            <person name="Song Q."/>
            <person name="Thelen J.J."/>
            <person name="Cheng J."/>
            <person name="Xu D."/>
            <person name="Hellsten U."/>
            <person name="May G.D."/>
            <person name="Yu Y."/>
            <person name="Sakurai T."/>
            <person name="Umezawa T."/>
            <person name="Bhattacharyya M.K."/>
            <person name="Sandhu D."/>
            <person name="Valliyodan B."/>
            <person name="Lindquist E."/>
            <person name="Peto M."/>
            <person name="Grant D."/>
            <person name="Shu S."/>
            <person name="Goodstein D."/>
            <person name="Barry K."/>
            <person name="Futrell-Griggs M."/>
            <person name="Abernathy B."/>
            <person name="Du J."/>
            <person name="Tian Z."/>
            <person name="Zhu L."/>
            <person name="Gill N."/>
            <person name="Joshi T."/>
            <person name="Libault M."/>
            <person name="Sethuraman A."/>
            <person name="Zhang X.-C."/>
            <person name="Shinozaki K."/>
            <person name="Nguyen H.T."/>
            <person name="Wing R.A."/>
            <person name="Cregan P."/>
            <person name="Specht J."/>
            <person name="Grimwood J."/>
            <person name="Rokhsar D."/>
            <person name="Stacey G."/>
            <person name="Shoemaker R.C."/>
            <person name="Jackson S.A."/>
        </authorList>
    </citation>
    <scope>NUCLEOTIDE SEQUENCE</scope>
    <source>
        <tissue evidence="2">Callus</tissue>
    </source>
</reference>
<dbReference type="Gramene" id="KRG88516">
    <property type="protein sequence ID" value="KRG88516"/>
    <property type="gene ID" value="GLYMA_U022300"/>
</dbReference>
<dbReference type="EnsemblPlants" id="KRG88516">
    <property type="protein sequence ID" value="KRG88516"/>
    <property type="gene ID" value="GLYMA_U022300"/>
</dbReference>
<evidence type="ECO:0000256" key="1">
    <source>
        <dbReference type="SAM" id="SignalP"/>
    </source>
</evidence>
<evidence type="ECO:0000313" key="3">
    <source>
        <dbReference type="EnsemblPlants" id="KRG88516"/>
    </source>
</evidence>
<dbReference type="Proteomes" id="UP000008827">
    <property type="component" value="Unassembled WGS sequence"/>
</dbReference>